<dbReference type="OrthoDB" id="239224at2"/>
<proteinExistence type="predicted"/>
<sequence>MKKITIIIGVLILTFTSFHFLLREIDTCRVSSGLSEGSAYDALLPSEFVGTVALGGFRAAAVNFFWVRAMDAWEKKIWYEALTLYRLISKLQPRLANIWIINAWNMIYNISVDFNHKEQQELSWEWIKEGVDFLKEGINRNPKSPELYFYLGWVYYDKGKNSIYREYFLKRGEHPVKEACYYIGKAAEFAPSAYYFYNYWYSFMLKERALIEESEGNISEAFTSINDSITALRLAEKSVPKHPDFQQFEDGIKMRLKELDERKALLEKMCESSIQADKRG</sequence>
<comment type="caution">
    <text evidence="1">The sequence shown here is derived from an EMBL/GenBank/DDBJ whole genome shotgun (WGS) entry which is preliminary data.</text>
</comment>
<name>I3IR55_9BACT</name>
<protein>
    <recommendedName>
        <fullName evidence="3">Tetratricopeptide repeat protein</fullName>
    </recommendedName>
</protein>
<evidence type="ECO:0000313" key="2">
    <source>
        <dbReference type="Proteomes" id="UP000002985"/>
    </source>
</evidence>
<dbReference type="Proteomes" id="UP000002985">
    <property type="component" value="Unassembled WGS sequence"/>
</dbReference>
<dbReference type="AlphaFoldDB" id="I3IR55"/>
<dbReference type="SUPFAM" id="SSF48452">
    <property type="entry name" value="TPR-like"/>
    <property type="match status" value="1"/>
</dbReference>
<reference evidence="1 2" key="1">
    <citation type="journal article" date="2012" name="FEBS Lett.">
        <title>Anammox organism KSU-1 expresses a NirK-type copper-containing nitrite reductase instead of a NirS-type with cytochrome cd1.</title>
        <authorList>
            <person name="Hira D."/>
            <person name="Toh H."/>
            <person name="Migita C.T."/>
            <person name="Okubo H."/>
            <person name="Nishiyama T."/>
            <person name="Hattori M."/>
            <person name="Furukawa K."/>
            <person name="Fujii T."/>
        </authorList>
    </citation>
    <scope>NUCLEOTIDE SEQUENCE [LARGE SCALE GENOMIC DNA]</scope>
</reference>
<dbReference type="Gene3D" id="1.25.40.10">
    <property type="entry name" value="Tetratricopeptide repeat domain"/>
    <property type="match status" value="1"/>
</dbReference>
<keyword evidence="2" id="KW-1185">Reference proteome</keyword>
<accession>I3IR55</accession>
<dbReference type="EMBL" id="BAFH01000004">
    <property type="protein sequence ID" value="GAB64200.1"/>
    <property type="molecule type" value="Genomic_DNA"/>
</dbReference>
<organism evidence="1 2">
    <name type="scientific">Candidatus Jettenia caeni</name>
    <dbReference type="NCBI Taxonomy" id="247490"/>
    <lineage>
        <taxon>Bacteria</taxon>
        <taxon>Pseudomonadati</taxon>
        <taxon>Planctomycetota</taxon>
        <taxon>Candidatus Brocadiia</taxon>
        <taxon>Candidatus Brocadiales</taxon>
        <taxon>Candidatus Brocadiaceae</taxon>
        <taxon>Candidatus Jettenia</taxon>
    </lineage>
</organism>
<evidence type="ECO:0000313" key="1">
    <source>
        <dbReference type="EMBL" id="GAB64200.1"/>
    </source>
</evidence>
<evidence type="ECO:0008006" key="3">
    <source>
        <dbReference type="Google" id="ProtNLM"/>
    </source>
</evidence>
<dbReference type="STRING" id="247490.KSU1_D0891"/>
<dbReference type="InterPro" id="IPR011990">
    <property type="entry name" value="TPR-like_helical_dom_sf"/>
</dbReference>
<dbReference type="eggNOG" id="COG0457">
    <property type="taxonomic scope" value="Bacteria"/>
</dbReference>
<gene>
    <name evidence="1" type="ORF">KSU1_D0891</name>
</gene>